<feature type="binding site" evidence="9">
    <location>
        <position position="42"/>
    </location>
    <ligand>
        <name>substrate</name>
    </ligand>
</feature>
<accession>A0A3Q9QV06</accession>
<dbReference type="PANTHER" id="PTHR43210">
    <property type="entry name" value="DETHIOBIOTIN SYNTHETASE"/>
    <property type="match status" value="1"/>
</dbReference>
<evidence type="ECO:0000313" key="10">
    <source>
        <dbReference type="EMBL" id="AZU63894.1"/>
    </source>
</evidence>
<evidence type="ECO:0000256" key="6">
    <source>
        <dbReference type="ARBA" id="ARBA00022840"/>
    </source>
</evidence>
<keyword evidence="11" id="KW-1185">Reference proteome</keyword>
<comment type="caution">
    <text evidence="9">Lacks conserved residue(s) required for the propagation of feature annotation.</text>
</comment>
<keyword evidence="6 9" id="KW-0067">ATP-binding</keyword>
<keyword evidence="1 9" id="KW-0963">Cytoplasm</keyword>
<dbReference type="InterPro" id="IPR027417">
    <property type="entry name" value="P-loop_NTPase"/>
</dbReference>
<dbReference type="AlphaFoldDB" id="A0A3Q9QV06"/>
<dbReference type="PIRSF" id="PIRSF006755">
    <property type="entry name" value="DTB_synth"/>
    <property type="match status" value="1"/>
</dbReference>
<comment type="cofactor">
    <cofactor evidence="9">
        <name>Mg(2+)</name>
        <dbReference type="ChEBI" id="CHEBI:18420"/>
    </cofactor>
</comment>
<dbReference type="Pfam" id="PF13500">
    <property type="entry name" value="AAA_26"/>
    <property type="match status" value="1"/>
</dbReference>
<keyword evidence="5 9" id="KW-0093">Biotin biosynthesis</keyword>
<dbReference type="OrthoDB" id="9802097at2"/>
<keyword evidence="3 9" id="KW-0479">Metal-binding</keyword>
<dbReference type="UniPathway" id="UPA00078">
    <property type="reaction ID" value="UER00161"/>
</dbReference>
<dbReference type="RefSeq" id="WP_127488560.1">
    <property type="nucleotide sequence ID" value="NZ_CP022572.1"/>
</dbReference>
<feature type="binding site" evidence="9">
    <location>
        <begin position="205"/>
        <end position="207"/>
    </location>
    <ligand>
        <name>ATP</name>
        <dbReference type="ChEBI" id="CHEBI:30616"/>
    </ligand>
</feature>
<gene>
    <name evidence="9 10" type="primary">bioD</name>
    <name evidence="10" type="ORF">CHR53_23045</name>
</gene>
<dbReference type="FunFam" id="3.40.50.300:FF:000292">
    <property type="entry name" value="ATP-dependent dethiobiotin synthetase BioD"/>
    <property type="match status" value="1"/>
</dbReference>
<comment type="catalytic activity">
    <reaction evidence="8">
        <text>(7R,8S)-8-amino-7-(carboxyamino)nonanoate + ATP = (4R,5S)-dethiobiotin + ADP + phosphate + H(+)</text>
        <dbReference type="Rhea" id="RHEA:63684"/>
        <dbReference type="ChEBI" id="CHEBI:15378"/>
        <dbReference type="ChEBI" id="CHEBI:30616"/>
        <dbReference type="ChEBI" id="CHEBI:43474"/>
        <dbReference type="ChEBI" id="CHEBI:149470"/>
        <dbReference type="ChEBI" id="CHEBI:149473"/>
        <dbReference type="ChEBI" id="CHEBI:456216"/>
    </reaction>
</comment>
<dbReference type="Gene3D" id="3.40.50.300">
    <property type="entry name" value="P-loop containing nucleotide triphosphate hydrolases"/>
    <property type="match status" value="1"/>
</dbReference>
<feature type="binding site" evidence="9">
    <location>
        <position position="55"/>
    </location>
    <ligand>
        <name>Mg(2+)</name>
        <dbReference type="ChEBI" id="CHEBI:18420"/>
    </ligand>
</feature>
<dbReference type="GO" id="GO:0005829">
    <property type="term" value="C:cytosol"/>
    <property type="evidence" value="ECO:0007669"/>
    <property type="project" value="TreeGrafter"/>
</dbReference>
<dbReference type="GO" id="GO:0004141">
    <property type="term" value="F:dethiobiotin synthase activity"/>
    <property type="evidence" value="ECO:0007669"/>
    <property type="project" value="UniProtKB-UniRule"/>
</dbReference>
<comment type="similarity">
    <text evidence="9">Belongs to the dethiobiotin synthetase family.</text>
</comment>
<dbReference type="GO" id="GO:0042803">
    <property type="term" value="F:protein homodimerization activity"/>
    <property type="evidence" value="ECO:0007669"/>
    <property type="project" value="UniProtKB-ARBA"/>
</dbReference>
<organism evidence="10 11">
    <name type="scientific">Neobacillus mesonae</name>
    <dbReference type="NCBI Taxonomy" id="1193713"/>
    <lineage>
        <taxon>Bacteria</taxon>
        <taxon>Bacillati</taxon>
        <taxon>Bacillota</taxon>
        <taxon>Bacilli</taxon>
        <taxon>Bacillales</taxon>
        <taxon>Bacillaceae</taxon>
        <taxon>Neobacillus</taxon>
    </lineage>
</organism>
<feature type="binding site" evidence="9">
    <location>
        <position position="55"/>
    </location>
    <ligand>
        <name>ATP</name>
        <dbReference type="ChEBI" id="CHEBI:30616"/>
    </ligand>
</feature>
<dbReference type="NCBIfam" id="TIGR00347">
    <property type="entry name" value="bioD"/>
    <property type="match status" value="1"/>
</dbReference>
<evidence type="ECO:0000256" key="7">
    <source>
        <dbReference type="ARBA" id="ARBA00022842"/>
    </source>
</evidence>
<comment type="catalytic activity">
    <reaction evidence="9">
        <text>(7R,8S)-7,8-diammoniononanoate + CO2 + ATP = (4R,5S)-dethiobiotin + ADP + phosphate + 3 H(+)</text>
        <dbReference type="Rhea" id="RHEA:15805"/>
        <dbReference type="ChEBI" id="CHEBI:15378"/>
        <dbReference type="ChEBI" id="CHEBI:16526"/>
        <dbReference type="ChEBI" id="CHEBI:30616"/>
        <dbReference type="ChEBI" id="CHEBI:43474"/>
        <dbReference type="ChEBI" id="CHEBI:149469"/>
        <dbReference type="ChEBI" id="CHEBI:149473"/>
        <dbReference type="ChEBI" id="CHEBI:456216"/>
        <dbReference type="EC" id="6.3.3.3"/>
    </reaction>
</comment>
<comment type="function">
    <text evidence="9">Catalyzes a mechanistically unusual reaction, the ATP-dependent insertion of CO2 between the N7 and N8 nitrogen atoms of 7,8-diaminopelargonic acid (DAPA, also called 7,8-diammoniononanoate) to form a ureido ring.</text>
</comment>
<keyword evidence="2 9" id="KW-0436">Ligase</keyword>
<feature type="binding site" evidence="9">
    <location>
        <position position="116"/>
    </location>
    <ligand>
        <name>Mg(2+)</name>
        <dbReference type="ChEBI" id="CHEBI:18420"/>
    </ligand>
</feature>
<proteinExistence type="inferred from homology"/>
<evidence type="ECO:0000256" key="4">
    <source>
        <dbReference type="ARBA" id="ARBA00022741"/>
    </source>
</evidence>
<evidence type="ECO:0000256" key="5">
    <source>
        <dbReference type="ARBA" id="ARBA00022756"/>
    </source>
</evidence>
<dbReference type="Proteomes" id="UP000282892">
    <property type="component" value="Chromosome"/>
</dbReference>
<protein>
    <recommendedName>
        <fullName evidence="9">ATP-dependent dethiobiotin synthetase BioD</fullName>
        <ecNumber evidence="9">6.3.3.3</ecNumber>
    </recommendedName>
    <alternativeName>
        <fullName evidence="9">DTB synthetase</fullName>
        <shortName evidence="9">DTBS</shortName>
    </alternativeName>
    <alternativeName>
        <fullName evidence="9">Dethiobiotin synthase</fullName>
    </alternativeName>
</protein>
<dbReference type="HAMAP" id="MF_00336">
    <property type="entry name" value="BioD"/>
    <property type="match status" value="1"/>
</dbReference>
<evidence type="ECO:0000256" key="9">
    <source>
        <dbReference type="HAMAP-Rule" id="MF_00336"/>
    </source>
</evidence>
<comment type="subcellular location">
    <subcellularLocation>
        <location evidence="9">Cytoplasm</location>
    </subcellularLocation>
</comment>
<feature type="active site" evidence="9">
    <location>
        <position position="38"/>
    </location>
</feature>
<dbReference type="InterPro" id="IPR004472">
    <property type="entry name" value="DTB_synth_BioD"/>
</dbReference>
<feature type="binding site" evidence="9">
    <location>
        <begin position="13"/>
        <end position="18"/>
    </location>
    <ligand>
        <name>ATP</name>
        <dbReference type="ChEBI" id="CHEBI:30616"/>
    </ligand>
</feature>
<dbReference type="GO" id="GO:0005524">
    <property type="term" value="F:ATP binding"/>
    <property type="evidence" value="ECO:0007669"/>
    <property type="project" value="UniProtKB-UniRule"/>
</dbReference>
<evidence type="ECO:0000256" key="8">
    <source>
        <dbReference type="ARBA" id="ARBA00047386"/>
    </source>
</evidence>
<evidence type="ECO:0000313" key="11">
    <source>
        <dbReference type="Proteomes" id="UP000282892"/>
    </source>
</evidence>
<dbReference type="EMBL" id="CP022572">
    <property type="protein sequence ID" value="AZU63894.1"/>
    <property type="molecule type" value="Genomic_DNA"/>
</dbReference>
<dbReference type="SUPFAM" id="SSF52540">
    <property type="entry name" value="P-loop containing nucleoside triphosphate hydrolases"/>
    <property type="match status" value="1"/>
</dbReference>
<dbReference type="GO" id="GO:0000287">
    <property type="term" value="F:magnesium ion binding"/>
    <property type="evidence" value="ECO:0007669"/>
    <property type="project" value="UniProtKB-UniRule"/>
</dbReference>
<dbReference type="CDD" id="cd03109">
    <property type="entry name" value="DTBS"/>
    <property type="match status" value="1"/>
</dbReference>
<dbReference type="KEGG" id="nmk:CHR53_23045"/>
<evidence type="ECO:0000256" key="1">
    <source>
        <dbReference type="ARBA" id="ARBA00022490"/>
    </source>
</evidence>
<comment type="pathway">
    <text evidence="9">Cofactor biosynthesis; biotin biosynthesis; biotin from 7,8-diaminononanoate: step 1/2.</text>
</comment>
<evidence type="ECO:0000256" key="3">
    <source>
        <dbReference type="ARBA" id="ARBA00022723"/>
    </source>
</evidence>
<keyword evidence="4 9" id="KW-0547">Nucleotide-binding</keyword>
<name>A0A3Q9QV06_9BACI</name>
<feature type="binding site" evidence="9">
    <location>
        <position position="17"/>
    </location>
    <ligand>
        <name>Mg(2+)</name>
        <dbReference type="ChEBI" id="CHEBI:18420"/>
    </ligand>
</feature>
<feature type="binding site" evidence="9">
    <location>
        <begin position="116"/>
        <end position="119"/>
    </location>
    <ligand>
        <name>ATP</name>
        <dbReference type="ChEBI" id="CHEBI:30616"/>
    </ligand>
</feature>
<dbReference type="EC" id="6.3.3.3" evidence="9"/>
<sequence length="230" mass="26296">MTNHFWITGTDTDVGKTLVTTYFMRYFQSKGEKVIPYKPIQTGLIVKDSKQYYGDTEFYQKFTETPLAAEDLNSYSFVEPASPHYSARLEGAQINEEVILDHLEKLKSKYNRVICEGAGGLYVPIDERRNYHFLNLIKESRLPSVVVARTTLGTINHTLLTLEVLKMNDIPVAGIVFNGFEGTELEQDNIQTIKQITQLPTLVIPKLKSLAELKTLELEDDLFFERVMHV</sequence>
<comment type="subunit">
    <text evidence="9">Homodimer.</text>
</comment>
<dbReference type="STRING" id="1193713.GCA_001636315_01509"/>
<dbReference type="GO" id="GO:0009102">
    <property type="term" value="P:biotin biosynthetic process"/>
    <property type="evidence" value="ECO:0007669"/>
    <property type="project" value="UniProtKB-UniRule"/>
</dbReference>
<keyword evidence="7 9" id="KW-0460">Magnesium</keyword>
<reference evidence="10 11" key="1">
    <citation type="submission" date="2017-07" db="EMBL/GenBank/DDBJ databases">
        <title>The complete genome sequence of Bacillus mesonae strain H20-5, an efficient strain improving plant abiotic stress resistance.</title>
        <authorList>
            <person name="Kim S.Y."/>
            <person name="Song H."/>
            <person name="Sang M.K."/>
            <person name="Weon H.-Y."/>
            <person name="Song J."/>
        </authorList>
    </citation>
    <scope>NUCLEOTIDE SEQUENCE [LARGE SCALE GENOMIC DNA]</scope>
    <source>
        <strain evidence="10 11">H20-5</strain>
    </source>
</reference>
<dbReference type="PANTHER" id="PTHR43210:SF2">
    <property type="entry name" value="ATP-DEPENDENT DETHIOBIOTIN SYNTHETASE BIOD 2"/>
    <property type="match status" value="1"/>
</dbReference>
<evidence type="ECO:0000256" key="2">
    <source>
        <dbReference type="ARBA" id="ARBA00022598"/>
    </source>
</evidence>